<dbReference type="Gene3D" id="4.10.280.10">
    <property type="entry name" value="Helix-loop-helix DNA-binding domain"/>
    <property type="match status" value="1"/>
</dbReference>
<dbReference type="SUPFAM" id="SSF47459">
    <property type="entry name" value="HLH, helix-loop-helix DNA-binding domain"/>
    <property type="match status" value="1"/>
</dbReference>
<evidence type="ECO:0000259" key="2">
    <source>
        <dbReference type="PROSITE" id="PS50888"/>
    </source>
</evidence>
<evidence type="ECO:0000313" key="4">
    <source>
        <dbReference type="Proteomes" id="UP000326198"/>
    </source>
</evidence>
<dbReference type="AlphaFoldDB" id="A0A5N7AXG0"/>
<dbReference type="PROSITE" id="PS50888">
    <property type="entry name" value="BHLH"/>
    <property type="match status" value="1"/>
</dbReference>
<evidence type="ECO:0000313" key="3">
    <source>
        <dbReference type="EMBL" id="KAE8374471.1"/>
    </source>
</evidence>
<feature type="compositionally biased region" description="Low complexity" evidence="1">
    <location>
        <begin position="27"/>
        <end position="38"/>
    </location>
</feature>
<gene>
    <name evidence="3" type="ORF">BDV26DRAFT_295972</name>
</gene>
<feature type="domain" description="BHLH" evidence="2">
    <location>
        <begin position="69"/>
        <end position="126"/>
    </location>
</feature>
<reference evidence="3 4" key="1">
    <citation type="submission" date="2019-04" db="EMBL/GenBank/DDBJ databases">
        <title>Friends and foes A comparative genomics studyof 23 Aspergillus species from section Flavi.</title>
        <authorList>
            <consortium name="DOE Joint Genome Institute"/>
            <person name="Kjaerbolling I."/>
            <person name="Vesth T."/>
            <person name="Frisvad J.C."/>
            <person name="Nybo J.L."/>
            <person name="Theobald S."/>
            <person name="Kildgaard S."/>
            <person name="Isbrandt T."/>
            <person name="Kuo A."/>
            <person name="Sato A."/>
            <person name="Lyhne E.K."/>
            <person name="Kogle M.E."/>
            <person name="Wiebenga A."/>
            <person name="Kun R.S."/>
            <person name="Lubbers R.J."/>
            <person name="Makela M.R."/>
            <person name="Barry K."/>
            <person name="Chovatia M."/>
            <person name="Clum A."/>
            <person name="Daum C."/>
            <person name="Haridas S."/>
            <person name="He G."/>
            <person name="LaButti K."/>
            <person name="Lipzen A."/>
            <person name="Mondo S."/>
            <person name="Riley R."/>
            <person name="Salamov A."/>
            <person name="Simmons B.A."/>
            <person name="Magnuson J.K."/>
            <person name="Henrissat B."/>
            <person name="Mortensen U.H."/>
            <person name="Larsen T.O."/>
            <person name="Devries R.P."/>
            <person name="Grigoriev I.V."/>
            <person name="Machida M."/>
            <person name="Baker S.E."/>
            <person name="Andersen M.R."/>
        </authorList>
    </citation>
    <scope>NUCLEOTIDE SEQUENCE [LARGE SCALE GENOMIC DNA]</scope>
    <source>
        <strain evidence="3 4">IBT 29228</strain>
    </source>
</reference>
<accession>A0A5N7AXG0</accession>
<dbReference type="InterPro" id="IPR011598">
    <property type="entry name" value="bHLH_dom"/>
</dbReference>
<dbReference type="EMBL" id="ML736284">
    <property type="protein sequence ID" value="KAE8374471.1"/>
    <property type="molecule type" value="Genomic_DNA"/>
</dbReference>
<organism evidence="3 4">
    <name type="scientific">Aspergillus bertholletiae</name>
    <dbReference type="NCBI Taxonomy" id="1226010"/>
    <lineage>
        <taxon>Eukaryota</taxon>
        <taxon>Fungi</taxon>
        <taxon>Dikarya</taxon>
        <taxon>Ascomycota</taxon>
        <taxon>Pezizomycotina</taxon>
        <taxon>Eurotiomycetes</taxon>
        <taxon>Eurotiomycetidae</taxon>
        <taxon>Eurotiales</taxon>
        <taxon>Aspergillaceae</taxon>
        <taxon>Aspergillus</taxon>
        <taxon>Aspergillus subgen. Circumdati</taxon>
    </lineage>
</organism>
<sequence>MSAITLGHLTAILSSRQEPLETVMPQSTSARAPTAASRHPPRNHSQKYIELRPKEGGLLIKIPKSHSDFKRQKHALSQKNQRDRLKTAFDQMAHVLSTSGVDNGRKRGLYTKVDLIETAVEYIQYLQTELNEGQNRKLSEG</sequence>
<feature type="region of interest" description="Disordered" evidence="1">
    <location>
        <begin position="17"/>
        <end position="45"/>
    </location>
</feature>
<dbReference type="InterPro" id="IPR036638">
    <property type="entry name" value="HLH_DNA-bd_sf"/>
</dbReference>
<dbReference type="Proteomes" id="UP000326198">
    <property type="component" value="Unassembled WGS sequence"/>
</dbReference>
<name>A0A5N7AXG0_9EURO</name>
<evidence type="ECO:0000256" key="1">
    <source>
        <dbReference type="SAM" id="MobiDB-lite"/>
    </source>
</evidence>
<proteinExistence type="predicted"/>
<dbReference type="GO" id="GO:0046983">
    <property type="term" value="F:protein dimerization activity"/>
    <property type="evidence" value="ECO:0007669"/>
    <property type="project" value="InterPro"/>
</dbReference>
<dbReference type="OrthoDB" id="4289261at2759"/>
<protein>
    <recommendedName>
        <fullName evidence="2">BHLH domain-containing protein</fullName>
    </recommendedName>
</protein>
<dbReference type="Pfam" id="PF00010">
    <property type="entry name" value="HLH"/>
    <property type="match status" value="1"/>
</dbReference>
<keyword evidence="4" id="KW-1185">Reference proteome</keyword>